<organism evidence="1 2">
    <name type="scientific">Coniosporium uncinatum</name>
    <dbReference type="NCBI Taxonomy" id="93489"/>
    <lineage>
        <taxon>Eukaryota</taxon>
        <taxon>Fungi</taxon>
        <taxon>Dikarya</taxon>
        <taxon>Ascomycota</taxon>
        <taxon>Pezizomycotina</taxon>
        <taxon>Dothideomycetes</taxon>
        <taxon>Dothideomycetes incertae sedis</taxon>
        <taxon>Coniosporium</taxon>
    </lineage>
</organism>
<dbReference type="EMBL" id="JAWDJW010001992">
    <property type="protein sequence ID" value="KAK3078329.1"/>
    <property type="molecule type" value="Genomic_DNA"/>
</dbReference>
<keyword evidence="2" id="KW-1185">Reference proteome</keyword>
<proteinExistence type="predicted"/>
<sequence>SNPFRKPGRHHDNARDTSNGTPEKKEDIDPESDPSIEIVDWEAPDDLDNPSDWSVKRKWLITITTCFISILTGLPAGAYGAGNAQMSQEFDVALLWWRSFIGDKERSILMSIFGMTSVVGIALGPFIGGAIQRNSDWRWIYYIQLAFDRGCLLIFYLILKETREDVSLRTRAKKLREEGKGNAYVQSEIKKTSTVVFSFTLWISLVWGILFIFQSSVLQTFTANYGFATFQTGLIQLAISAGAVTGTVLNPIQDRLYLQSKKRNKEGPSYPIPEARLYFSVLGSLLFSAGLFWYGWSSYPDVPWIVPTLGNGCVGLGICEVYMTVVSYLANAYE</sequence>
<dbReference type="Proteomes" id="UP001186974">
    <property type="component" value="Unassembled WGS sequence"/>
</dbReference>
<accession>A0ACC3DNR4</accession>
<gene>
    <name evidence="1" type="ORF">LTS18_007787</name>
</gene>
<name>A0ACC3DNR4_9PEZI</name>
<reference evidence="1" key="1">
    <citation type="submission" date="2024-09" db="EMBL/GenBank/DDBJ databases">
        <title>Black Yeasts Isolated from many extreme environments.</title>
        <authorList>
            <person name="Coleine C."/>
            <person name="Stajich J.E."/>
            <person name="Selbmann L."/>
        </authorList>
    </citation>
    <scope>NUCLEOTIDE SEQUENCE</scope>
    <source>
        <strain evidence="1">CCFEE 5737</strain>
    </source>
</reference>
<comment type="caution">
    <text evidence="1">The sequence shown here is derived from an EMBL/GenBank/DDBJ whole genome shotgun (WGS) entry which is preliminary data.</text>
</comment>
<protein>
    <submittedName>
        <fullName evidence="1">Uncharacterized protein</fullName>
    </submittedName>
</protein>
<evidence type="ECO:0000313" key="1">
    <source>
        <dbReference type="EMBL" id="KAK3078329.1"/>
    </source>
</evidence>
<feature type="non-terminal residue" evidence="1">
    <location>
        <position position="1"/>
    </location>
</feature>
<feature type="non-terminal residue" evidence="1">
    <location>
        <position position="334"/>
    </location>
</feature>
<evidence type="ECO:0000313" key="2">
    <source>
        <dbReference type="Proteomes" id="UP001186974"/>
    </source>
</evidence>